<name>A0A9D7S636_9BACT</name>
<organism evidence="1 2">
    <name type="scientific">Candidatus Defluviibacterium haderslevense</name>
    <dbReference type="NCBI Taxonomy" id="2981993"/>
    <lineage>
        <taxon>Bacteria</taxon>
        <taxon>Pseudomonadati</taxon>
        <taxon>Bacteroidota</taxon>
        <taxon>Saprospiria</taxon>
        <taxon>Saprospirales</taxon>
        <taxon>Saprospiraceae</taxon>
        <taxon>Candidatus Defluviibacterium</taxon>
    </lineage>
</organism>
<accession>A0A9D7S636</accession>
<dbReference type="Proteomes" id="UP000808349">
    <property type="component" value="Unassembled WGS sequence"/>
</dbReference>
<dbReference type="AlphaFoldDB" id="A0A9D7S636"/>
<evidence type="ECO:0000313" key="2">
    <source>
        <dbReference type="Proteomes" id="UP000808349"/>
    </source>
</evidence>
<gene>
    <name evidence="1" type="ORF">IPO85_03345</name>
</gene>
<reference evidence="1 2" key="1">
    <citation type="submission" date="2020-10" db="EMBL/GenBank/DDBJ databases">
        <title>Connecting structure to function with the recovery of over 1000 high-quality activated sludge metagenome-assembled genomes encoding full-length rRNA genes using long-read sequencing.</title>
        <authorList>
            <person name="Singleton C.M."/>
            <person name="Petriglieri F."/>
            <person name="Kristensen J.M."/>
            <person name="Kirkegaard R.H."/>
            <person name="Michaelsen T.Y."/>
            <person name="Andersen M.H."/>
            <person name="Karst S.M."/>
            <person name="Dueholm M.S."/>
            <person name="Nielsen P.H."/>
            <person name="Albertsen M."/>
        </authorList>
    </citation>
    <scope>NUCLEOTIDE SEQUENCE [LARGE SCALE GENOMIC DNA]</scope>
    <source>
        <strain evidence="1">Ribe_18-Q3-R11-54_BAT3C.373</strain>
    </source>
</reference>
<proteinExistence type="predicted"/>
<sequence>MNYLSNPQSNNKRVLTFKTLLSLFIISLLSSCTTDNLNVIDDNDPISVTNISRLKIENYVNRLFIDLIGREPLKVELGPEVDTLKVRELSRDSRLDLINRLMQDTSFRIGERSYKAAFYLNLYNLAKVRCLEGVSDEEISYYMGLFLSDAMRDSMNGNWDDFYGKLNQIRKLQNVLQSQEDLYNGDISYNQIFQFMVDNHIYGIINMNTFNFIRAIYNELLFRLPTDQEYAVAFDIIEKSSPGQAFGNYCSNKTEFIHNLVESPAMHEGIVIWTFQIYLNRFPSSRELASILPEYLKHHDIREIIKQISVTDEYAGFK</sequence>
<evidence type="ECO:0000313" key="1">
    <source>
        <dbReference type="EMBL" id="MBK9716550.1"/>
    </source>
</evidence>
<protein>
    <submittedName>
        <fullName evidence="1">Uncharacterized protein</fullName>
    </submittedName>
</protein>
<comment type="caution">
    <text evidence="1">The sequence shown here is derived from an EMBL/GenBank/DDBJ whole genome shotgun (WGS) entry which is preliminary data.</text>
</comment>
<dbReference type="EMBL" id="JADKFW010000004">
    <property type="protein sequence ID" value="MBK9716550.1"/>
    <property type="molecule type" value="Genomic_DNA"/>
</dbReference>